<protein>
    <recommendedName>
        <fullName evidence="6">Mutator family transposase</fullName>
    </recommendedName>
</protein>
<keyword evidence="6" id="KW-0814">Transposable element</keyword>
<keyword evidence="4 6" id="KW-0238">DNA-binding</keyword>
<dbReference type="RefSeq" id="WP_110888427.1">
    <property type="nucleotide sequence ID" value="NZ_QJSX01000018.1"/>
</dbReference>
<dbReference type="AlphaFoldDB" id="A0A318S6L3"/>
<dbReference type="Proteomes" id="UP000248326">
    <property type="component" value="Unassembled WGS sequence"/>
</dbReference>
<evidence type="ECO:0000313" key="8">
    <source>
        <dbReference type="EMBL" id="PYE50470.1"/>
    </source>
</evidence>
<dbReference type="InterPro" id="IPR001207">
    <property type="entry name" value="Transposase_mutator"/>
</dbReference>
<evidence type="ECO:0000256" key="1">
    <source>
        <dbReference type="ARBA" id="ARBA00002190"/>
    </source>
</evidence>
<dbReference type="OrthoDB" id="546673at2"/>
<dbReference type="EMBL" id="QJSX01000018">
    <property type="protein sequence ID" value="PYE50470.1"/>
    <property type="molecule type" value="Genomic_DNA"/>
</dbReference>
<organism evidence="8 9">
    <name type="scientific">Deinococcus yavapaiensis KR-236</name>
    <dbReference type="NCBI Taxonomy" id="694435"/>
    <lineage>
        <taxon>Bacteria</taxon>
        <taxon>Thermotogati</taxon>
        <taxon>Deinococcota</taxon>
        <taxon>Deinococci</taxon>
        <taxon>Deinococcales</taxon>
        <taxon>Deinococcaceae</taxon>
        <taxon>Deinococcus</taxon>
    </lineage>
</organism>
<evidence type="ECO:0000256" key="2">
    <source>
        <dbReference type="ARBA" id="ARBA00010961"/>
    </source>
</evidence>
<accession>A0A318S6L3</accession>
<gene>
    <name evidence="8" type="ORF">DES52_11887</name>
</gene>
<name>A0A318S6L3_9DEIO</name>
<comment type="similarity">
    <text evidence="2 6">Belongs to the transposase mutator family.</text>
</comment>
<reference evidence="8 9" key="1">
    <citation type="submission" date="2018-06" db="EMBL/GenBank/DDBJ databases">
        <title>Genomic Encyclopedia of Type Strains, Phase IV (KMG-IV): sequencing the most valuable type-strain genomes for metagenomic binning, comparative biology and taxonomic classification.</title>
        <authorList>
            <person name="Goeker M."/>
        </authorList>
    </citation>
    <scope>NUCLEOTIDE SEQUENCE [LARGE SCALE GENOMIC DNA]</scope>
    <source>
        <strain evidence="8 9">DSM 18048</strain>
    </source>
</reference>
<evidence type="ECO:0000256" key="4">
    <source>
        <dbReference type="ARBA" id="ARBA00023125"/>
    </source>
</evidence>
<keyword evidence="5 6" id="KW-0233">DNA recombination</keyword>
<dbReference type="GO" id="GO:0004803">
    <property type="term" value="F:transposase activity"/>
    <property type="evidence" value="ECO:0007669"/>
    <property type="project" value="UniProtKB-UniRule"/>
</dbReference>
<keyword evidence="3 6" id="KW-0815">Transposition</keyword>
<keyword evidence="9" id="KW-1185">Reference proteome</keyword>
<feature type="region of interest" description="Disordered" evidence="7">
    <location>
        <begin position="56"/>
        <end position="88"/>
    </location>
</feature>
<dbReference type="Pfam" id="PF00872">
    <property type="entry name" value="Transposase_mut"/>
    <property type="match status" value="1"/>
</dbReference>
<evidence type="ECO:0000256" key="3">
    <source>
        <dbReference type="ARBA" id="ARBA00022578"/>
    </source>
</evidence>
<feature type="compositionally biased region" description="Polar residues" evidence="7">
    <location>
        <begin position="64"/>
        <end position="79"/>
    </location>
</feature>
<evidence type="ECO:0000256" key="7">
    <source>
        <dbReference type="SAM" id="MobiDB-lite"/>
    </source>
</evidence>
<dbReference type="GO" id="GO:0003677">
    <property type="term" value="F:DNA binding"/>
    <property type="evidence" value="ECO:0007669"/>
    <property type="project" value="UniProtKB-UniRule"/>
</dbReference>
<evidence type="ECO:0000256" key="6">
    <source>
        <dbReference type="RuleBase" id="RU365089"/>
    </source>
</evidence>
<dbReference type="PANTHER" id="PTHR33217">
    <property type="entry name" value="TRANSPOSASE FOR INSERTION SEQUENCE ELEMENT IS1081"/>
    <property type="match status" value="1"/>
</dbReference>
<evidence type="ECO:0000313" key="9">
    <source>
        <dbReference type="Proteomes" id="UP000248326"/>
    </source>
</evidence>
<comment type="caution">
    <text evidence="8">The sequence shown here is derived from an EMBL/GenBank/DDBJ whole genome shotgun (WGS) entry which is preliminary data.</text>
</comment>
<dbReference type="NCBIfam" id="NF033543">
    <property type="entry name" value="transpos_IS256"/>
    <property type="match status" value="1"/>
</dbReference>
<dbReference type="PANTHER" id="PTHR33217:SF5">
    <property type="entry name" value="MUTATOR FAMILY TRANSPOSASE"/>
    <property type="match status" value="1"/>
</dbReference>
<evidence type="ECO:0000256" key="5">
    <source>
        <dbReference type="ARBA" id="ARBA00023172"/>
    </source>
</evidence>
<proteinExistence type="inferred from homology"/>
<dbReference type="GO" id="GO:0006313">
    <property type="term" value="P:DNA transposition"/>
    <property type="evidence" value="ECO:0007669"/>
    <property type="project" value="UniProtKB-UniRule"/>
</dbReference>
<comment type="function">
    <text evidence="1 6">Required for the transposition of the insertion element.</text>
</comment>
<sequence>MTTDHGPIDPRLVDELICGYEKPEDLLGEGGLLRQLTKAVLERALQVEMTTHLGHARYEPVGNASGNTRNGRSTKTVQSDVGPIDLDVPRDREGTFEPKIVAKRATRLKDLDARIVALYARGMSTRDIQAHLHEMYGVEVSAALISNVTDAVLDKVTAWQNRPLDALYPILYLDCLHLKAKDNGRVKTKAVYVAIGVNLEGIKDVLGLWISDHEGAKFWLGVLTELKNRGVQDVFIALP</sequence>